<sequence>MNQPQQDPQHSNPMRHPPEQPGGADGSPKFGRLLVVLICAVLLIVAITFASEAYFS</sequence>
<evidence type="ECO:0000313" key="3">
    <source>
        <dbReference type="EMBL" id="KAF1047017.1"/>
    </source>
</evidence>
<feature type="region of interest" description="Disordered" evidence="1">
    <location>
        <begin position="1"/>
        <end position="26"/>
    </location>
</feature>
<name>A0A7V8FZ86_9BURK</name>
<protein>
    <submittedName>
        <fullName evidence="3">Uncharacterized protein</fullName>
    </submittedName>
</protein>
<keyword evidence="2" id="KW-0812">Transmembrane</keyword>
<keyword evidence="2" id="KW-0472">Membrane</keyword>
<organism evidence="3 4">
    <name type="scientific">Herbaspirillum frisingense</name>
    <dbReference type="NCBI Taxonomy" id="92645"/>
    <lineage>
        <taxon>Bacteria</taxon>
        <taxon>Pseudomonadati</taxon>
        <taxon>Pseudomonadota</taxon>
        <taxon>Betaproteobacteria</taxon>
        <taxon>Burkholderiales</taxon>
        <taxon>Oxalobacteraceae</taxon>
        <taxon>Herbaspirillum</taxon>
    </lineage>
</organism>
<feature type="compositionally biased region" description="Polar residues" evidence="1">
    <location>
        <begin position="1"/>
        <end position="12"/>
    </location>
</feature>
<evidence type="ECO:0000256" key="1">
    <source>
        <dbReference type="SAM" id="MobiDB-lite"/>
    </source>
</evidence>
<keyword evidence="2" id="KW-1133">Transmembrane helix</keyword>
<gene>
    <name evidence="3" type="ORF">GAK35_00814</name>
</gene>
<dbReference type="Proteomes" id="UP000462435">
    <property type="component" value="Unassembled WGS sequence"/>
</dbReference>
<dbReference type="EMBL" id="WNDX01000015">
    <property type="protein sequence ID" value="KAF1047017.1"/>
    <property type="molecule type" value="Genomic_DNA"/>
</dbReference>
<evidence type="ECO:0000313" key="4">
    <source>
        <dbReference type="Proteomes" id="UP000462435"/>
    </source>
</evidence>
<evidence type="ECO:0000256" key="2">
    <source>
        <dbReference type="SAM" id="Phobius"/>
    </source>
</evidence>
<feature type="transmembrane region" description="Helical" evidence="2">
    <location>
        <begin position="33"/>
        <end position="55"/>
    </location>
</feature>
<dbReference type="AlphaFoldDB" id="A0A7V8FZ86"/>
<reference evidence="4" key="1">
    <citation type="journal article" date="2020" name="MBio">
        <title>Horizontal gene transfer to a defensive symbiont with a reduced genome amongst a multipartite beetle microbiome.</title>
        <authorList>
            <person name="Waterworth S.C."/>
            <person name="Florez L.V."/>
            <person name="Rees E.R."/>
            <person name="Hertweck C."/>
            <person name="Kaltenpoth M."/>
            <person name="Kwan J.C."/>
        </authorList>
    </citation>
    <scope>NUCLEOTIDE SEQUENCE [LARGE SCALE GENOMIC DNA]</scope>
</reference>
<accession>A0A7V8FZ86</accession>
<comment type="caution">
    <text evidence="3">The sequence shown here is derived from an EMBL/GenBank/DDBJ whole genome shotgun (WGS) entry which is preliminary data.</text>
</comment>
<proteinExistence type="predicted"/>